<dbReference type="Gramene" id="EME29048">
    <property type="protein sequence ID" value="EME29048"/>
    <property type="gene ID" value="Gasu_34440"/>
</dbReference>
<gene>
    <name evidence="2" type="ORF">Gasu_34440</name>
</gene>
<keyword evidence="3" id="KW-1185">Reference proteome</keyword>
<name>M2XZH0_GALSU</name>
<sequence length="136" mass="15693">MITLVKLNSVKSYSVAGELTVTLLQPIFLLSQQYYGLRLVIHSKLFIVPVAFFISPIRIFSFIKLTSHARYYISNGKETIHSPVGKYRIFTSETFPTLISNSFVVLVGQVDFYYLRFFAKSWNSFFHNRPSSSPEH</sequence>
<dbReference type="GeneID" id="17087876"/>
<feature type="transmembrane region" description="Helical" evidence="1">
    <location>
        <begin position="41"/>
        <end position="60"/>
    </location>
</feature>
<reference evidence="3" key="1">
    <citation type="journal article" date="2013" name="Science">
        <title>Gene transfer from bacteria and archaea facilitated evolution of an extremophilic eukaryote.</title>
        <authorList>
            <person name="Schonknecht G."/>
            <person name="Chen W.H."/>
            <person name="Ternes C.M."/>
            <person name="Barbier G.G."/>
            <person name="Shrestha R.P."/>
            <person name="Stanke M."/>
            <person name="Brautigam A."/>
            <person name="Baker B.J."/>
            <person name="Banfield J.F."/>
            <person name="Garavito R.M."/>
            <person name="Carr K."/>
            <person name="Wilkerson C."/>
            <person name="Rensing S.A."/>
            <person name="Gagneul D."/>
            <person name="Dickenson N.E."/>
            <person name="Oesterhelt C."/>
            <person name="Lercher M.J."/>
            <person name="Weber A.P."/>
        </authorList>
    </citation>
    <scope>NUCLEOTIDE SEQUENCE [LARGE SCALE GENOMIC DNA]</scope>
    <source>
        <strain evidence="3">074W</strain>
    </source>
</reference>
<accession>M2XZH0</accession>
<feature type="transmembrane region" description="Helical" evidence="1">
    <location>
        <begin position="12"/>
        <end position="35"/>
    </location>
</feature>
<organism evidence="2 3">
    <name type="scientific">Galdieria sulphuraria</name>
    <name type="common">Red alga</name>
    <dbReference type="NCBI Taxonomy" id="130081"/>
    <lineage>
        <taxon>Eukaryota</taxon>
        <taxon>Rhodophyta</taxon>
        <taxon>Bangiophyceae</taxon>
        <taxon>Galdieriales</taxon>
        <taxon>Galdieriaceae</taxon>
        <taxon>Galdieria</taxon>
    </lineage>
</organism>
<keyword evidence="1" id="KW-0812">Transmembrane</keyword>
<keyword evidence="1" id="KW-1133">Transmembrane helix</keyword>
<dbReference type="RefSeq" id="XP_005705568.1">
    <property type="nucleotide sequence ID" value="XM_005705511.1"/>
</dbReference>
<evidence type="ECO:0000313" key="2">
    <source>
        <dbReference type="EMBL" id="EME29048.1"/>
    </source>
</evidence>
<dbReference type="Proteomes" id="UP000030680">
    <property type="component" value="Unassembled WGS sequence"/>
</dbReference>
<evidence type="ECO:0000313" key="3">
    <source>
        <dbReference type="Proteomes" id="UP000030680"/>
    </source>
</evidence>
<dbReference type="EMBL" id="KB454512">
    <property type="protein sequence ID" value="EME29048.1"/>
    <property type="molecule type" value="Genomic_DNA"/>
</dbReference>
<keyword evidence="1" id="KW-0472">Membrane</keyword>
<protein>
    <submittedName>
        <fullName evidence="2">Uncharacterized protein</fullName>
    </submittedName>
</protein>
<evidence type="ECO:0000256" key="1">
    <source>
        <dbReference type="SAM" id="Phobius"/>
    </source>
</evidence>
<dbReference type="AlphaFoldDB" id="M2XZH0"/>
<dbReference type="KEGG" id="gsl:Gasu_34440"/>
<proteinExistence type="predicted"/>